<evidence type="ECO:0000259" key="5">
    <source>
        <dbReference type="Pfam" id="PF04542"/>
    </source>
</evidence>
<dbReference type="Pfam" id="PF08281">
    <property type="entry name" value="Sigma70_r4_2"/>
    <property type="match status" value="1"/>
</dbReference>
<dbReference type="Gene3D" id="1.10.10.10">
    <property type="entry name" value="Winged helix-like DNA-binding domain superfamily/Winged helix DNA-binding domain"/>
    <property type="match status" value="1"/>
</dbReference>
<dbReference type="PANTHER" id="PTHR43133:SF63">
    <property type="entry name" value="RNA POLYMERASE SIGMA FACTOR FECI-RELATED"/>
    <property type="match status" value="1"/>
</dbReference>
<evidence type="ECO:0000259" key="6">
    <source>
        <dbReference type="Pfam" id="PF08281"/>
    </source>
</evidence>
<dbReference type="SUPFAM" id="SSF88659">
    <property type="entry name" value="Sigma3 and sigma4 domains of RNA polymerase sigma factors"/>
    <property type="match status" value="1"/>
</dbReference>
<evidence type="ECO:0000256" key="2">
    <source>
        <dbReference type="ARBA" id="ARBA00023015"/>
    </source>
</evidence>
<keyword evidence="4" id="KW-0804">Transcription</keyword>
<comment type="similarity">
    <text evidence="1">Belongs to the sigma-70 factor family. ECF subfamily.</text>
</comment>
<dbReference type="InterPro" id="IPR014284">
    <property type="entry name" value="RNA_pol_sigma-70_dom"/>
</dbReference>
<name>A0ABT1R0M4_9HYPH</name>
<feature type="domain" description="RNA polymerase sigma-70 region 2" evidence="5">
    <location>
        <begin position="8"/>
        <end position="73"/>
    </location>
</feature>
<reference evidence="7" key="1">
    <citation type="submission" date="2021-07" db="EMBL/GenBank/DDBJ databases">
        <title>Shinella sp. nov., a novel member of the genus Shinella from water.</title>
        <authorList>
            <person name="Deng Y."/>
        </authorList>
    </citation>
    <scope>NUCLEOTIDE SEQUENCE</scope>
    <source>
        <strain evidence="7">CPCC 100929</strain>
    </source>
</reference>
<feature type="domain" description="RNA polymerase sigma factor 70 region 4 type 2" evidence="6">
    <location>
        <begin position="110"/>
        <end position="157"/>
    </location>
</feature>
<accession>A0ABT1R0M4</accession>
<dbReference type="InterPro" id="IPR013249">
    <property type="entry name" value="RNA_pol_sigma70_r4_t2"/>
</dbReference>
<keyword evidence="8" id="KW-1185">Reference proteome</keyword>
<dbReference type="SUPFAM" id="SSF88946">
    <property type="entry name" value="Sigma2 domain of RNA polymerase sigma factors"/>
    <property type="match status" value="1"/>
</dbReference>
<dbReference type="InterPro" id="IPR039425">
    <property type="entry name" value="RNA_pol_sigma-70-like"/>
</dbReference>
<proteinExistence type="inferred from homology"/>
<dbReference type="NCBIfam" id="TIGR02937">
    <property type="entry name" value="sigma70-ECF"/>
    <property type="match status" value="1"/>
</dbReference>
<evidence type="ECO:0000313" key="8">
    <source>
        <dbReference type="Proteomes" id="UP000996601"/>
    </source>
</evidence>
<dbReference type="Pfam" id="PF04542">
    <property type="entry name" value="Sigma70_r2"/>
    <property type="match status" value="1"/>
</dbReference>
<dbReference type="Gene3D" id="1.10.1740.10">
    <property type="match status" value="1"/>
</dbReference>
<dbReference type="EMBL" id="WHSB02000001">
    <property type="protein sequence ID" value="MCQ4628729.1"/>
    <property type="molecule type" value="Genomic_DNA"/>
</dbReference>
<dbReference type="InterPro" id="IPR013324">
    <property type="entry name" value="RNA_pol_sigma_r3/r4-like"/>
</dbReference>
<dbReference type="InterPro" id="IPR036388">
    <property type="entry name" value="WH-like_DNA-bd_sf"/>
</dbReference>
<dbReference type="PANTHER" id="PTHR43133">
    <property type="entry name" value="RNA POLYMERASE ECF-TYPE SIGMA FACTO"/>
    <property type="match status" value="1"/>
</dbReference>
<dbReference type="InterPro" id="IPR013325">
    <property type="entry name" value="RNA_pol_sigma_r2"/>
</dbReference>
<dbReference type="InterPro" id="IPR007627">
    <property type="entry name" value="RNA_pol_sigma70_r2"/>
</dbReference>
<gene>
    <name evidence="7" type="ORF">GB927_001700</name>
</gene>
<evidence type="ECO:0000256" key="3">
    <source>
        <dbReference type="ARBA" id="ARBA00023082"/>
    </source>
</evidence>
<evidence type="ECO:0000313" key="7">
    <source>
        <dbReference type="EMBL" id="MCQ4628729.1"/>
    </source>
</evidence>
<evidence type="ECO:0000256" key="4">
    <source>
        <dbReference type="ARBA" id="ARBA00023163"/>
    </source>
</evidence>
<evidence type="ECO:0000256" key="1">
    <source>
        <dbReference type="ARBA" id="ARBA00010641"/>
    </source>
</evidence>
<dbReference type="RefSeq" id="WP_256114794.1">
    <property type="nucleotide sequence ID" value="NZ_WHSB02000001.1"/>
</dbReference>
<keyword evidence="2" id="KW-0805">Transcription regulation</keyword>
<comment type="caution">
    <text evidence="7">The sequence shown here is derived from an EMBL/GenBank/DDBJ whole genome shotgun (WGS) entry which is preliminary data.</text>
</comment>
<protein>
    <submittedName>
        <fullName evidence="7">RNA polymerase sigma factor</fullName>
    </submittedName>
</protein>
<dbReference type="Proteomes" id="UP000996601">
    <property type="component" value="Unassembled WGS sequence"/>
</dbReference>
<sequence>MAWDIHNLFKRHAQELKRSLRRRGLSEDNAADLTQDTFLRAMTASPRGVDDNPRAYLFQVSRNLATDFERRARSAPFLSIGEDIVEAVADPRPSAERALYDKQRLLASARALAELPERTRKAFELHRLDGLSIAEIGPLVGLSTTQTWSLIRDAYRHVRDRLKEI</sequence>
<keyword evidence="3" id="KW-0731">Sigma factor</keyword>
<organism evidence="7 8">
    <name type="scientific">Shinella lacus</name>
    <dbReference type="NCBI Taxonomy" id="2654216"/>
    <lineage>
        <taxon>Bacteria</taxon>
        <taxon>Pseudomonadati</taxon>
        <taxon>Pseudomonadota</taxon>
        <taxon>Alphaproteobacteria</taxon>
        <taxon>Hyphomicrobiales</taxon>
        <taxon>Rhizobiaceae</taxon>
        <taxon>Shinella</taxon>
    </lineage>
</organism>